<name>A0A1G1WJI0_9BACT</name>
<organism evidence="2 3">
    <name type="scientific">Candidatus Woykebacteria bacterium RBG_19FT_COMBO_43_10</name>
    <dbReference type="NCBI Taxonomy" id="1802598"/>
    <lineage>
        <taxon>Bacteria</taxon>
        <taxon>Candidatus Woykeibacteriota</taxon>
    </lineage>
</organism>
<dbReference type="EMBL" id="MHCU01000019">
    <property type="protein sequence ID" value="OGY27869.1"/>
    <property type="molecule type" value="Genomic_DNA"/>
</dbReference>
<keyword evidence="1" id="KW-0812">Transmembrane</keyword>
<comment type="caution">
    <text evidence="2">The sequence shown here is derived from an EMBL/GenBank/DDBJ whole genome shotgun (WGS) entry which is preliminary data.</text>
</comment>
<evidence type="ECO:0000313" key="3">
    <source>
        <dbReference type="Proteomes" id="UP000176645"/>
    </source>
</evidence>
<sequence>MRNEISWSWELVEFALVAIGLSVVLLVGVGVISFAVYTWVGGVDNHISTLPLWYQIVNVVVLLWVMGMVIRDLLTLPERIFGSKEDQINSEKPPT</sequence>
<proteinExistence type="predicted"/>
<keyword evidence="1" id="KW-1133">Transmembrane helix</keyword>
<evidence type="ECO:0000313" key="2">
    <source>
        <dbReference type="EMBL" id="OGY27869.1"/>
    </source>
</evidence>
<dbReference type="AlphaFoldDB" id="A0A1G1WJI0"/>
<feature type="transmembrane region" description="Helical" evidence="1">
    <location>
        <begin position="52"/>
        <end position="74"/>
    </location>
</feature>
<keyword evidence="1" id="KW-0472">Membrane</keyword>
<feature type="transmembrane region" description="Helical" evidence="1">
    <location>
        <begin position="12"/>
        <end position="40"/>
    </location>
</feature>
<protein>
    <submittedName>
        <fullName evidence="2">Uncharacterized protein</fullName>
    </submittedName>
</protein>
<evidence type="ECO:0000256" key="1">
    <source>
        <dbReference type="SAM" id="Phobius"/>
    </source>
</evidence>
<dbReference type="Proteomes" id="UP000176645">
    <property type="component" value="Unassembled WGS sequence"/>
</dbReference>
<reference evidence="2 3" key="1">
    <citation type="journal article" date="2016" name="Nat. Commun.">
        <title>Thousands of microbial genomes shed light on interconnected biogeochemical processes in an aquifer system.</title>
        <authorList>
            <person name="Anantharaman K."/>
            <person name="Brown C.T."/>
            <person name="Hug L.A."/>
            <person name="Sharon I."/>
            <person name="Castelle C.J."/>
            <person name="Probst A.J."/>
            <person name="Thomas B.C."/>
            <person name="Singh A."/>
            <person name="Wilkins M.J."/>
            <person name="Karaoz U."/>
            <person name="Brodie E.L."/>
            <person name="Williams K.H."/>
            <person name="Hubbard S.S."/>
            <person name="Banfield J.F."/>
        </authorList>
    </citation>
    <scope>NUCLEOTIDE SEQUENCE [LARGE SCALE GENOMIC DNA]</scope>
</reference>
<accession>A0A1G1WJI0</accession>
<gene>
    <name evidence="2" type="ORF">A2Z42_02170</name>
</gene>